<dbReference type="PANTHER" id="PTHR16189:SF0">
    <property type="entry name" value="TRANSMEMBRANE PROTEIN 104"/>
    <property type="match status" value="1"/>
</dbReference>
<feature type="domain" description="Amino acid transporter transmembrane" evidence="8">
    <location>
        <begin position="273"/>
        <end position="503"/>
    </location>
</feature>
<evidence type="ECO:0000313" key="9">
    <source>
        <dbReference type="EnsemblMetazoa" id="MDOA009601-PC"/>
    </source>
</evidence>
<feature type="domain" description="Amino acid transporter transmembrane" evidence="8">
    <location>
        <begin position="22"/>
        <end position="78"/>
    </location>
</feature>
<sequence>MPERGSSGSNAGVNSQAASYPTWIGFIFVFNLIVGTGALTLPGVFAKAGWLLSLIVILLLAVISYITVTFIIEAMASANAVKTWQNLQVLKRSYDFDSREDVRGNSLAVESETDVETDDPAAALLSHQQQVDASARLERMPIYAQHSTLQYYTLDEKFELGEMATLFFNDVGRVLFYLCISIYLYGDLSIYSAAVAKSLRDLFCDHPNATTPSNYTSLDFELESSWNLSAANNETDEDAIKLCWQNNTLSRLTVYRLFLVGFICLFGPFAAFSVQKTKYLQIITVIFRWCAFLLMISLALKLLITDGAKGHPVSMNIYGIPALFGACVYSFMCHHSLPSLLAPIRDKMAVGRILCADYLVICLFYLLLAMTGIFAFDRLEDLYTLNFIPDQTDDHSFAAELLVGIDYFLALFPVFTLSASFPIIAITLRNNLLTLCLDTSRIESYNYFVRRILFPMLTVIPPFAITYFTESLTSLVAFTGSYAGAAIQYIIPIALVYYARNTCRELLGSGVVNDFHSPFRSPYWLVFVLLWSLGCISLVTLNFFLDVSSA</sequence>
<feature type="transmembrane region" description="Helical" evidence="7">
    <location>
        <begin position="254"/>
        <end position="274"/>
    </location>
</feature>
<dbReference type="EnsemblMetazoa" id="MDOA009601-RC">
    <property type="protein sequence ID" value="MDOA009601-PC"/>
    <property type="gene ID" value="MDOA009601"/>
</dbReference>
<evidence type="ECO:0000256" key="2">
    <source>
        <dbReference type="ARBA" id="ARBA00022692"/>
    </source>
</evidence>
<feature type="transmembrane region" description="Helical" evidence="7">
    <location>
        <begin position="448"/>
        <end position="469"/>
    </location>
</feature>
<dbReference type="RefSeq" id="XP_005191156.2">
    <property type="nucleotide sequence ID" value="XM_005191099.4"/>
</dbReference>
<keyword evidence="3 7" id="KW-1133">Transmembrane helix</keyword>
<feature type="transmembrane region" description="Helical" evidence="7">
    <location>
        <begin position="286"/>
        <end position="304"/>
    </location>
</feature>
<dbReference type="Pfam" id="PF01490">
    <property type="entry name" value="Aa_trans"/>
    <property type="match status" value="2"/>
</dbReference>
<feature type="transmembrane region" description="Helical" evidence="7">
    <location>
        <begin position="358"/>
        <end position="376"/>
    </location>
</feature>
<dbReference type="PANTHER" id="PTHR16189">
    <property type="entry name" value="TRANSMEMBRANE PROTEIN 104-RELATED"/>
    <property type="match status" value="1"/>
</dbReference>
<feature type="transmembrane region" description="Helical" evidence="7">
    <location>
        <begin position="475"/>
        <end position="499"/>
    </location>
</feature>
<evidence type="ECO:0000256" key="4">
    <source>
        <dbReference type="ARBA" id="ARBA00023136"/>
    </source>
</evidence>
<evidence type="ECO:0000259" key="8">
    <source>
        <dbReference type="Pfam" id="PF01490"/>
    </source>
</evidence>
<evidence type="ECO:0000256" key="5">
    <source>
        <dbReference type="ARBA" id="ARBA00023180"/>
    </source>
</evidence>
<dbReference type="eggNOG" id="KOG3832">
    <property type="taxonomic scope" value="Eukaryota"/>
</dbReference>
<dbReference type="KEGG" id="mde:101887604"/>
<keyword evidence="4 7" id="KW-0472">Membrane</keyword>
<feature type="transmembrane region" description="Helical" evidence="7">
    <location>
        <begin position="407"/>
        <end position="428"/>
    </location>
</feature>
<evidence type="ECO:0000256" key="1">
    <source>
        <dbReference type="ARBA" id="ARBA00004141"/>
    </source>
</evidence>
<dbReference type="OrthoDB" id="294541at2759"/>
<name>A0A1I8MY26_MUSDO</name>
<dbReference type="InterPro" id="IPR013057">
    <property type="entry name" value="AA_transpt_TM"/>
</dbReference>
<dbReference type="AlphaFoldDB" id="A0A1I8MY26"/>
<proteinExistence type="inferred from homology"/>
<reference evidence="9" key="1">
    <citation type="submission" date="2020-05" db="UniProtKB">
        <authorList>
            <consortium name="EnsemblMetazoa"/>
        </authorList>
    </citation>
    <scope>IDENTIFICATION</scope>
    <source>
        <strain evidence="9">Aabys</strain>
    </source>
</reference>
<feature type="transmembrane region" description="Helical" evidence="7">
    <location>
        <begin position="20"/>
        <end position="44"/>
    </location>
</feature>
<organism evidence="9">
    <name type="scientific">Musca domestica</name>
    <name type="common">House fly</name>
    <dbReference type="NCBI Taxonomy" id="7370"/>
    <lineage>
        <taxon>Eukaryota</taxon>
        <taxon>Metazoa</taxon>
        <taxon>Ecdysozoa</taxon>
        <taxon>Arthropoda</taxon>
        <taxon>Hexapoda</taxon>
        <taxon>Insecta</taxon>
        <taxon>Pterygota</taxon>
        <taxon>Neoptera</taxon>
        <taxon>Endopterygota</taxon>
        <taxon>Diptera</taxon>
        <taxon>Brachycera</taxon>
        <taxon>Muscomorpha</taxon>
        <taxon>Muscoidea</taxon>
        <taxon>Muscidae</taxon>
        <taxon>Musca</taxon>
    </lineage>
</organism>
<evidence type="ECO:0000256" key="6">
    <source>
        <dbReference type="ARBA" id="ARBA00038166"/>
    </source>
</evidence>
<dbReference type="STRING" id="7370.A0A1I8MY26"/>
<gene>
    <name evidence="9" type="primary">101887604</name>
</gene>
<protein>
    <recommendedName>
        <fullName evidence="8">Amino acid transporter transmembrane domain-containing protein</fullName>
    </recommendedName>
</protein>
<keyword evidence="5" id="KW-0325">Glycoprotein</keyword>
<feature type="transmembrane region" description="Helical" evidence="7">
    <location>
        <begin position="50"/>
        <end position="72"/>
    </location>
</feature>
<dbReference type="VEuPathDB" id="VectorBase:MDOA009601"/>
<keyword evidence="2 7" id="KW-0812">Transmembrane</keyword>
<evidence type="ECO:0000256" key="3">
    <source>
        <dbReference type="ARBA" id="ARBA00022989"/>
    </source>
</evidence>
<comment type="subcellular location">
    <subcellularLocation>
        <location evidence="1">Membrane</location>
        <topology evidence="1">Multi-pass membrane protein</topology>
    </subcellularLocation>
</comment>
<dbReference type="GO" id="GO:0016020">
    <property type="term" value="C:membrane"/>
    <property type="evidence" value="ECO:0007669"/>
    <property type="project" value="UniProtKB-SubCell"/>
</dbReference>
<evidence type="ECO:0000256" key="7">
    <source>
        <dbReference type="SAM" id="Phobius"/>
    </source>
</evidence>
<dbReference type="VEuPathDB" id="VectorBase:MDOMA2_001206"/>
<feature type="transmembrane region" description="Helical" evidence="7">
    <location>
        <begin position="174"/>
        <end position="194"/>
    </location>
</feature>
<accession>A0A1I8MY26</accession>
<feature type="transmembrane region" description="Helical" evidence="7">
    <location>
        <begin position="523"/>
        <end position="545"/>
    </location>
</feature>
<comment type="similarity">
    <text evidence="6">Belongs to the TMEM104 family.</text>
</comment>
<feature type="transmembrane region" description="Helical" evidence="7">
    <location>
        <begin position="316"/>
        <end position="337"/>
    </location>
</feature>